<dbReference type="Ensembl" id="ENSTRUT00000076746.1">
    <property type="protein sequence ID" value="ENSTRUP00000068165.1"/>
    <property type="gene ID" value="ENSTRUG00000032983.1"/>
</dbReference>
<dbReference type="CDD" id="cd00062">
    <property type="entry name" value="FN2"/>
    <property type="match status" value="1"/>
</dbReference>
<dbReference type="GeneTree" id="ENSGT01050000244842"/>
<comment type="subcellular location">
    <subcellularLocation>
        <location evidence="1">Membrane</location>
        <topology evidence="1">Single-pass membrane protein</topology>
    </subcellularLocation>
</comment>
<comment type="caution">
    <text evidence="8">Lacks conserved residue(s) required for the propagation of feature annotation.</text>
</comment>
<dbReference type="InterPro" id="IPR036943">
    <property type="entry name" value="FN_type2_sf"/>
</dbReference>
<name>A0A674N4S8_TAKRU</name>
<feature type="domain" description="C-type lectin" evidence="11">
    <location>
        <begin position="488"/>
        <end position="603"/>
    </location>
</feature>
<dbReference type="GeneID" id="105418391"/>
<dbReference type="PROSITE" id="PS50041">
    <property type="entry name" value="C_TYPE_LECTIN_2"/>
    <property type="match status" value="8"/>
</dbReference>
<dbReference type="SUPFAM" id="SSF50370">
    <property type="entry name" value="Ricin B-like lectins"/>
    <property type="match status" value="1"/>
</dbReference>
<feature type="signal peptide" evidence="10">
    <location>
        <begin position="1"/>
        <end position="19"/>
    </location>
</feature>
<keyword evidence="5 9" id="KW-0472">Membrane</keyword>
<evidence type="ECO:0000256" key="6">
    <source>
        <dbReference type="ARBA" id="ARBA00023157"/>
    </source>
</evidence>
<feature type="domain" description="C-type lectin" evidence="11">
    <location>
        <begin position="779"/>
        <end position="893"/>
    </location>
</feature>
<dbReference type="GO" id="GO:0016020">
    <property type="term" value="C:membrane"/>
    <property type="evidence" value="ECO:0007669"/>
    <property type="project" value="UniProtKB-SubCell"/>
</dbReference>
<sequence length="1392" mass="157598">MKISCTFIVLFIQTLQCLAADDSQFQLSSSAGGFCLVKIKAECNDIRWTNSDRLLVEQTKKCLGVPSKSAGSGIKLYDCDENSELQKWECRNETILALKDQDLYVELTADNTAVLSETIGANNHLTIRGTDSGACTRTYRELYTIGGNAAGRPCMFPFLYKDQWYSDCTSHDSIEKRLWCAIETKFQGEHWGYCPVTSKHSWNRHPTTGSYYQLNTESTLTWPQAEVSCRQQGASLLSITDPHQQAYVTALLGTSGSKLWSGLILDPEHSWKWSNGRPYSYMRWDSGYPLGNPGHNCVIVDPAANYFWQNTPCSKKLGYICYSYVEEERLLTEAAEAGFCLTPWIPFNTHCFRLIRTLNTWSDAQRQCRKIGGDLASVHSIEDQSFLISQSGYASTDEIWIGLNDGKSEGLFEWADHSTVSFTSWEYGKPDVSSEIKDCVLIRGENGNWVDRMCNEKHEFICMKMSTSTPSGEEVSKDIGCKYGWRRQNSYCYFIVTKTKSFPEAEADCKSYNSYLADVSKGVDNAFLVSLVGMRPEKHFWIGLTNQKNINRFVWTNKDKVTFTNWNVVMPGHHKGCVAITTGVFAGLWDVLPCTNTLGYICKQLAEGAGLTTVPPTFTPDYCAKNWTPLRSSEYCIKEFSQTKERRTWFEAREFCRAIGGDLVSIHSYVQLQQVRTAFTSMWIGLSAPDPTTGFVWSDGSPLQYQHWLTGQPDNRNNVQSCVEIMMKWHHYTDGSWNDVRCEKTNGWTCQIAKGVTPNPLPTRVPPAYSQTLNGWLKWNGNEYSIVLDRMSIEQARQHCKKKNSDLVSITSEAESILLWNLISTHERLFWIGLTVDLDKTAIWMDGSPVVFQMWEKNQPHFLNNDEHCVAMSSVTECWHNLNCGFENYAICKRSSGKTYIAAAPTVSPIGGCPANWTKLASGCYKFVNKENATWDGARTHCKAMGGNLASIDSKSTQAFLTVAMAEAPTTDLWIGLISINKQPYYWTNGQAVKYTNFQPDMFHHRHHSYFEKPELNPSKPVERECFVMSTNVKSGIGTWAKKSCNERCGYICLRNVDPLIPDNVKPIIYTDYVPVINDTFRVNTQEMSWNAAKRFCESEGAKLASLRNEWAKSYSHMMSLNLNTPLWIGLNRKATGGYFRFIDGFDLTTIAWDHFQPRAGYHCVYVNQEGKWQTGDCDRKMASLCIKSTDVPPTRSTYRGVCPQYQSPRMHSSEHYSWIPFKDYCYLFVIRTVDWSDASVSCARLGATLASIEDPSEQEFIKRNIFIYSNSYSSFWIGLYRTLSGMWQWVDKTPVDYTNWGTDSSFTSGAINSEDGQWTSDSEHSSKPYVCKVPKILPQAPQTVRPTTVRQTGTSSSVTLAVTLSISLAAVAIVIIVFVVKKVWLPHTISI</sequence>
<evidence type="ECO:0000256" key="4">
    <source>
        <dbReference type="ARBA" id="ARBA00022989"/>
    </source>
</evidence>
<keyword evidence="6 8" id="KW-1015">Disulfide bond</keyword>
<keyword evidence="10" id="KW-0732">Signal</keyword>
<evidence type="ECO:0000313" key="13">
    <source>
        <dbReference type="Ensembl" id="ENSTRUP00000068165.1"/>
    </source>
</evidence>
<evidence type="ECO:0000256" key="7">
    <source>
        <dbReference type="ARBA" id="ARBA00023180"/>
    </source>
</evidence>
<dbReference type="Gene3D" id="2.80.10.50">
    <property type="match status" value="1"/>
</dbReference>
<feature type="disulfide bond" evidence="8">
    <location>
        <begin position="154"/>
        <end position="180"/>
    </location>
</feature>
<dbReference type="RefSeq" id="XP_029687139.1">
    <property type="nucleotide sequence ID" value="XM_029831279.1"/>
</dbReference>
<dbReference type="Pfam" id="PF00040">
    <property type="entry name" value="fn2"/>
    <property type="match status" value="1"/>
</dbReference>
<reference evidence="13" key="3">
    <citation type="submission" date="2025-09" db="UniProtKB">
        <authorList>
            <consortium name="Ensembl"/>
        </authorList>
    </citation>
    <scope>IDENTIFICATION</scope>
</reference>
<dbReference type="Gene3D" id="3.10.100.10">
    <property type="entry name" value="Mannose-Binding Protein A, subunit A"/>
    <property type="match status" value="8"/>
</dbReference>
<protein>
    <submittedName>
        <fullName evidence="13">Mannose receptor, C type 1b</fullName>
    </submittedName>
</protein>
<feature type="domain" description="C-type lectin" evidence="11">
    <location>
        <begin position="920"/>
        <end position="1054"/>
    </location>
</feature>
<dbReference type="SMART" id="SM00059">
    <property type="entry name" value="FN2"/>
    <property type="match status" value="1"/>
</dbReference>
<dbReference type="SUPFAM" id="SSF57440">
    <property type="entry name" value="Kringle-like"/>
    <property type="match status" value="1"/>
</dbReference>
<dbReference type="SMART" id="SM00034">
    <property type="entry name" value="CLECT"/>
    <property type="match status" value="8"/>
</dbReference>
<feature type="chain" id="PRO_5025539765" evidence="10">
    <location>
        <begin position="20"/>
        <end position="1392"/>
    </location>
</feature>
<keyword evidence="2 9" id="KW-0812">Transmembrane</keyword>
<dbReference type="PROSITE" id="PS50231">
    <property type="entry name" value="RICIN_B_LECTIN"/>
    <property type="match status" value="1"/>
</dbReference>
<dbReference type="InterPro" id="IPR016187">
    <property type="entry name" value="CTDL_fold"/>
</dbReference>
<evidence type="ECO:0000256" key="2">
    <source>
        <dbReference type="ARBA" id="ARBA00022692"/>
    </source>
</evidence>
<dbReference type="CDD" id="cd00037">
    <property type="entry name" value="CLECT"/>
    <property type="match status" value="8"/>
</dbReference>
<evidence type="ECO:0000313" key="14">
    <source>
        <dbReference type="Proteomes" id="UP000005226"/>
    </source>
</evidence>
<dbReference type="PANTHER" id="PTHR22803">
    <property type="entry name" value="MANNOSE, PHOSPHOLIPASE, LECTIN RECEPTOR RELATED"/>
    <property type="match status" value="1"/>
</dbReference>
<feature type="domain" description="C-type lectin" evidence="11">
    <location>
        <begin position="632"/>
        <end position="751"/>
    </location>
</feature>
<evidence type="ECO:0000259" key="12">
    <source>
        <dbReference type="PROSITE" id="PS51092"/>
    </source>
</evidence>
<feature type="domain" description="C-type lectin" evidence="11">
    <location>
        <begin position="207"/>
        <end position="322"/>
    </location>
</feature>
<dbReference type="InterPro" id="IPR013806">
    <property type="entry name" value="Kringle-like"/>
</dbReference>
<evidence type="ECO:0000256" key="3">
    <source>
        <dbReference type="ARBA" id="ARBA00022737"/>
    </source>
</evidence>
<dbReference type="InterPro" id="IPR035992">
    <property type="entry name" value="Ricin_B-like_lectins"/>
</dbReference>
<accession>A0A674N4S8</accession>
<gene>
    <name evidence="13" type="primary">LOC105418391</name>
</gene>
<keyword evidence="14" id="KW-1185">Reference proteome</keyword>
<feature type="transmembrane region" description="Helical" evidence="9">
    <location>
        <begin position="1359"/>
        <end position="1381"/>
    </location>
</feature>
<evidence type="ECO:0000256" key="8">
    <source>
        <dbReference type="PROSITE-ProRule" id="PRU00479"/>
    </source>
</evidence>
<feature type="domain" description="C-type lectin" evidence="11">
    <location>
        <begin position="347"/>
        <end position="463"/>
    </location>
</feature>
<keyword evidence="3" id="KW-0677">Repeat</keyword>
<reference evidence="13 14" key="1">
    <citation type="journal article" date="2011" name="Genome Biol. Evol.">
        <title>Integration of the genetic map and genome assembly of fugu facilitates insights into distinct features of genome evolution in teleosts and mammals.</title>
        <authorList>
            <person name="Kai W."/>
            <person name="Kikuchi K."/>
            <person name="Tohari S."/>
            <person name="Chew A.K."/>
            <person name="Tay A."/>
            <person name="Fujiwara A."/>
            <person name="Hosoya S."/>
            <person name="Suetake H."/>
            <person name="Naruse K."/>
            <person name="Brenner S."/>
            <person name="Suzuki Y."/>
            <person name="Venkatesh B."/>
        </authorList>
    </citation>
    <scope>NUCLEOTIDE SEQUENCE [LARGE SCALE GENOMIC DNA]</scope>
</reference>
<feature type="domain" description="C-type lectin" evidence="11">
    <location>
        <begin position="1222"/>
        <end position="1333"/>
    </location>
</feature>
<evidence type="ECO:0000256" key="9">
    <source>
        <dbReference type="SAM" id="Phobius"/>
    </source>
</evidence>
<dbReference type="PROSITE" id="PS51092">
    <property type="entry name" value="FN2_2"/>
    <property type="match status" value="1"/>
</dbReference>
<evidence type="ECO:0000256" key="5">
    <source>
        <dbReference type="ARBA" id="ARBA00023136"/>
    </source>
</evidence>
<dbReference type="OrthoDB" id="6356110at2759"/>
<dbReference type="Proteomes" id="UP000005226">
    <property type="component" value="Chromosome 22"/>
</dbReference>
<feature type="domain" description="C-type lectin" evidence="11">
    <location>
        <begin position="1076"/>
        <end position="1187"/>
    </location>
</feature>
<evidence type="ECO:0000256" key="1">
    <source>
        <dbReference type="ARBA" id="ARBA00004167"/>
    </source>
</evidence>
<keyword evidence="4 9" id="KW-1133">Transmembrane helix</keyword>
<keyword evidence="7" id="KW-0325">Glycoprotein</keyword>
<feature type="domain" description="Fibronectin type-II" evidence="12">
    <location>
        <begin position="149"/>
        <end position="196"/>
    </location>
</feature>
<dbReference type="InterPro" id="IPR001304">
    <property type="entry name" value="C-type_lectin-like"/>
</dbReference>
<dbReference type="Gene3D" id="2.10.10.10">
    <property type="entry name" value="Fibronectin, type II, collagen-binding"/>
    <property type="match status" value="1"/>
</dbReference>
<dbReference type="InterPro" id="IPR018378">
    <property type="entry name" value="C-type_lectin_CS"/>
</dbReference>
<evidence type="ECO:0000256" key="10">
    <source>
        <dbReference type="SAM" id="SignalP"/>
    </source>
</evidence>
<dbReference type="SUPFAM" id="SSF56436">
    <property type="entry name" value="C-type lectin-like"/>
    <property type="match status" value="8"/>
</dbReference>
<reference evidence="13" key="2">
    <citation type="submission" date="2025-08" db="UniProtKB">
        <authorList>
            <consortium name="Ensembl"/>
        </authorList>
    </citation>
    <scope>IDENTIFICATION</scope>
</reference>
<organism evidence="13 14">
    <name type="scientific">Takifugu rubripes</name>
    <name type="common">Japanese pufferfish</name>
    <name type="synonym">Fugu rubripes</name>
    <dbReference type="NCBI Taxonomy" id="31033"/>
    <lineage>
        <taxon>Eukaryota</taxon>
        <taxon>Metazoa</taxon>
        <taxon>Chordata</taxon>
        <taxon>Craniata</taxon>
        <taxon>Vertebrata</taxon>
        <taxon>Euteleostomi</taxon>
        <taxon>Actinopterygii</taxon>
        <taxon>Neopterygii</taxon>
        <taxon>Teleostei</taxon>
        <taxon>Neoteleostei</taxon>
        <taxon>Acanthomorphata</taxon>
        <taxon>Eupercaria</taxon>
        <taxon>Tetraodontiformes</taxon>
        <taxon>Tetradontoidea</taxon>
        <taxon>Tetraodontidae</taxon>
        <taxon>Takifugu</taxon>
    </lineage>
</organism>
<dbReference type="InterPro" id="IPR050111">
    <property type="entry name" value="C-type_lectin/snaclec_domain"/>
</dbReference>
<evidence type="ECO:0000259" key="11">
    <source>
        <dbReference type="PROSITE" id="PS50041"/>
    </source>
</evidence>
<dbReference type="PROSITE" id="PS00615">
    <property type="entry name" value="C_TYPE_LECTIN_1"/>
    <property type="match status" value="2"/>
</dbReference>
<dbReference type="InParanoid" id="A0A674N4S8"/>
<dbReference type="OMA" id="WRITIAN"/>
<dbReference type="KEGG" id="tru:105418391"/>
<dbReference type="Pfam" id="PF00059">
    <property type="entry name" value="Lectin_C"/>
    <property type="match status" value="8"/>
</dbReference>
<dbReference type="InterPro" id="IPR016186">
    <property type="entry name" value="C-type_lectin-like/link_sf"/>
</dbReference>
<proteinExistence type="predicted"/>
<dbReference type="InterPro" id="IPR000562">
    <property type="entry name" value="FN_type2_dom"/>
</dbReference>